<gene>
    <name evidence="1" type="ORF">SPELUC_LOCUS4332</name>
</gene>
<comment type="caution">
    <text evidence="1">The sequence shown here is derived from an EMBL/GenBank/DDBJ whole genome shotgun (WGS) entry which is preliminary data.</text>
</comment>
<accession>A0ACA9LGX1</accession>
<name>A0ACA9LGX1_9GLOM</name>
<evidence type="ECO:0000313" key="2">
    <source>
        <dbReference type="Proteomes" id="UP000789366"/>
    </source>
</evidence>
<sequence>MKNAQHTINSLKELNLKLASEITKLREENAEILELRREKDLLMSRIIELEQSAKENAENTKLRDSELNAKIEQTSKENAELKARVLKLEQKQLQNEEKNNYIAKLDEDTKEINRSLVNITSTKTENSNDTHERIDLRCDESEARGYATNTPASDITNNTFSKLSENEHNNVPNSNVSDNAFSETKSFENKEIEFLERVHKEQIIDEIRERNWEKKLRSQDLSSNNISQSNKNKVEKFMSEVSVSNGNTDSDILPTTLNKTEESKTQCFASQSSNTNFMFLYEKLCDAIILANCKTQEVILCYCNFGEAIIQRRNEIASEKQVDPESNTVSRILNKEVRAQLPANISDALLWKRIEKAKKLYKLFSAIGKDKIHRIHSFSADSISKMTNKEIQYIIDNVPFDYSIKIESTLNSKKP</sequence>
<protein>
    <submittedName>
        <fullName evidence="1">7709_t:CDS:1</fullName>
    </submittedName>
</protein>
<dbReference type="Proteomes" id="UP000789366">
    <property type="component" value="Unassembled WGS sequence"/>
</dbReference>
<dbReference type="EMBL" id="CAJVPW010003829">
    <property type="protein sequence ID" value="CAG8530251.1"/>
    <property type="molecule type" value="Genomic_DNA"/>
</dbReference>
<proteinExistence type="predicted"/>
<keyword evidence="2" id="KW-1185">Reference proteome</keyword>
<evidence type="ECO:0000313" key="1">
    <source>
        <dbReference type="EMBL" id="CAG8530251.1"/>
    </source>
</evidence>
<reference evidence="1" key="1">
    <citation type="submission" date="2021-06" db="EMBL/GenBank/DDBJ databases">
        <authorList>
            <person name="Kallberg Y."/>
            <person name="Tangrot J."/>
            <person name="Rosling A."/>
        </authorList>
    </citation>
    <scope>NUCLEOTIDE SEQUENCE</scope>
    <source>
        <strain evidence="1">28 12/20/2015</strain>
    </source>
</reference>
<organism evidence="1 2">
    <name type="scientific">Cetraspora pellucida</name>
    <dbReference type="NCBI Taxonomy" id="1433469"/>
    <lineage>
        <taxon>Eukaryota</taxon>
        <taxon>Fungi</taxon>
        <taxon>Fungi incertae sedis</taxon>
        <taxon>Mucoromycota</taxon>
        <taxon>Glomeromycotina</taxon>
        <taxon>Glomeromycetes</taxon>
        <taxon>Diversisporales</taxon>
        <taxon>Gigasporaceae</taxon>
        <taxon>Cetraspora</taxon>
    </lineage>
</organism>